<accession>A0A5S3V903</accession>
<proteinExistence type="predicted"/>
<dbReference type="AlphaFoldDB" id="A0A5S3V903"/>
<keyword evidence="1" id="KW-0812">Transmembrane</keyword>
<dbReference type="EMBL" id="PNBW01000023">
    <property type="protein sequence ID" value="TMO76967.1"/>
    <property type="molecule type" value="Genomic_DNA"/>
</dbReference>
<dbReference type="RefSeq" id="WP_138591729.1">
    <property type="nucleotide sequence ID" value="NZ_PNBW01000023.1"/>
</dbReference>
<gene>
    <name evidence="2" type="ORF">CWC19_09890</name>
    <name evidence="3" type="ORF">CWC20_05100</name>
</gene>
<reference evidence="2" key="3">
    <citation type="submission" date="2019-09" db="EMBL/GenBank/DDBJ databases">
        <title>Co-occurence of chitin degradation, pigmentation and bioactivity in marine Pseudoalteromonas.</title>
        <authorList>
            <person name="Sonnenschein E.C."/>
            <person name="Bech P.K."/>
        </authorList>
    </citation>
    <scope>NUCLEOTIDE SEQUENCE</scope>
    <source>
        <strain evidence="2">S3790</strain>
        <strain evidence="3">S3895</strain>
    </source>
</reference>
<evidence type="ECO:0000313" key="4">
    <source>
        <dbReference type="Proteomes" id="UP000307164"/>
    </source>
</evidence>
<dbReference type="OrthoDB" id="6402252at2"/>
<organism evidence="2 5">
    <name type="scientific">Pseudoalteromonas aurantia</name>
    <dbReference type="NCBI Taxonomy" id="43654"/>
    <lineage>
        <taxon>Bacteria</taxon>
        <taxon>Pseudomonadati</taxon>
        <taxon>Pseudomonadota</taxon>
        <taxon>Gammaproteobacteria</taxon>
        <taxon>Alteromonadales</taxon>
        <taxon>Pseudoalteromonadaceae</taxon>
        <taxon>Pseudoalteromonas</taxon>
    </lineage>
</organism>
<evidence type="ECO:0000313" key="3">
    <source>
        <dbReference type="EMBL" id="TMO76967.1"/>
    </source>
</evidence>
<dbReference type="EMBL" id="PNBX01000039">
    <property type="protein sequence ID" value="TMO68368.1"/>
    <property type="molecule type" value="Genomic_DNA"/>
</dbReference>
<evidence type="ECO:0000256" key="1">
    <source>
        <dbReference type="SAM" id="Phobius"/>
    </source>
</evidence>
<evidence type="ECO:0000313" key="5">
    <source>
        <dbReference type="Proteomes" id="UP000307217"/>
    </source>
</evidence>
<name>A0A5S3V903_9GAMM</name>
<sequence>MQASPLDALHDVLPPSEVSWWPLSPMVWALLIITLLLLLLIGRCVYKAHCHKKAKKQAIEHSQQHPDNAQALHIILKRLTKHYYGVAATTQSQTQWAHTLSRLSGLSFNEQELNSLYAPKPDSQLANKLTLAINKFKLKEKIDV</sequence>
<evidence type="ECO:0000313" key="2">
    <source>
        <dbReference type="EMBL" id="TMO68368.1"/>
    </source>
</evidence>
<keyword evidence="1" id="KW-1133">Transmembrane helix</keyword>
<dbReference type="Proteomes" id="UP000307217">
    <property type="component" value="Unassembled WGS sequence"/>
</dbReference>
<dbReference type="Proteomes" id="UP000307164">
    <property type="component" value="Unassembled WGS sequence"/>
</dbReference>
<reference evidence="4 5" key="1">
    <citation type="submission" date="2018-01" db="EMBL/GenBank/DDBJ databases">
        <authorList>
            <person name="Paulsen S."/>
            <person name="Gram L.K."/>
        </authorList>
    </citation>
    <scope>NUCLEOTIDE SEQUENCE [LARGE SCALE GENOMIC DNA]</scope>
    <source>
        <strain evidence="2 5">S3790</strain>
        <strain evidence="3 4">S3895</strain>
    </source>
</reference>
<comment type="caution">
    <text evidence="2">The sequence shown here is derived from an EMBL/GenBank/DDBJ whole genome shotgun (WGS) entry which is preliminary data.</text>
</comment>
<reference evidence="4 5" key="2">
    <citation type="submission" date="2019-06" db="EMBL/GenBank/DDBJ databases">
        <title>Co-occurence of chitin degradation, pigmentation and bioactivity in marine Pseudoalteromonas.</title>
        <authorList>
            <person name="Sonnenschein E.C."/>
            <person name="Bech P.K."/>
        </authorList>
    </citation>
    <scope>NUCLEOTIDE SEQUENCE [LARGE SCALE GENOMIC DNA]</scope>
    <source>
        <strain evidence="5">S3790</strain>
        <strain evidence="4">S3895</strain>
    </source>
</reference>
<keyword evidence="4" id="KW-1185">Reference proteome</keyword>
<protein>
    <submittedName>
        <fullName evidence="2">DUF4381 domain-containing protein</fullName>
    </submittedName>
</protein>
<feature type="transmembrane region" description="Helical" evidence="1">
    <location>
        <begin position="26"/>
        <end position="46"/>
    </location>
</feature>
<keyword evidence="1" id="KW-0472">Membrane</keyword>
<dbReference type="InterPro" id="IPR025489">
    <property type="entry name" value="DUF4381"/>
</dbReference>
<dbReference type="Pfam" id="PF14316">
    <property type="entry name" value="DUF4381"/>
    <property type="match status" value="1"/>
</dbReference>